<dbReference type="AlphaFoldDB" id="A0A914WTQ0"/>
<sequence>MGACARCFADSRPAYTQNINTLKPIMRKVSPWGGHGRPQNHKKGLRPAPLRASTTMRFNRTRAGVVGRDDRCRKRWWPSAEDGSRRQLAGGGQLRYKLLTSARNAFEGSPLECTQMIYRCLDGVAVEPPPDPRCCRNTRKNAQDINNV</sequence>
<organism evidence="2 3">
    <name type="scientific">Plectus sambesii</name>
    <dbReference type="NCBI Taxonomy" id="2011161"/>
    <lineage>
        <taxon>Eukaryota</taxon>
        <taxon>Metazoa</taxon>
        <taxon>Ecdysozoa</taxon>
        <taxon>Nematoda</taxon>
        <taxon>Chromadorea</taxon>
        <taxon>Plectida</taxon>
        <taxon>Plectina</taxon>
        <taxon>Plectoidea</taxon>
        <taxon>Plectidae</taxon>
        <taxon>Plectus</taxon>
    </lineage>
</organism>
<evidence type="ECO:0000313" key="3">
    <source>
        <dbReference type="WBParaSite" id="PSAMB.scaffold535size47802.g6948.t1"/>
    </source>
</evidence>
<proteinExistence type="predicted"/>
<protein>
    <submittedName>
        <fullName evidence="3">Uncharacterized protein</fullName>
    </submittedName>
</protein>
<feature type="region of interest" description="Disordered" evidence="1">
    <location>
        <begin position="31"/>
        <end position="52"/>
    </location>
</feature>
<keyword evidence="2" id="KW-1185">Reference proteome</keyword>
<name>A0A914WTQ0_9BILA</name>
<reference evidence="3" key="1">
    <citation type="submission" date="2022-11" db="UniProtKB">
        <authorList>
            <consortium name="WormBaseParasite"/>
        </authorList>
    </citation>
    <scope>IDENTIFICATION</scope>
</reference>
<evidence type="ECO:0000256" key="1">
    <source>
        <dbReference type="SAM" id="MobiDB-lite"/>
    </source>
</evidence>
<evidence type="ECO:0000313" key="2">
    <source>
        <dbReference type="Proteomes" id="UP000887566"/>
    </source>
</evidence>
<dbReference type="Proteomes" id="UP000887566">
    <property type="component" value="Unplaced"/>
</dbReference>
<dbReference type="WBParaSite" id="PSAMB.scaffold535size47802.g6948.t1">
    <property type="protein sequence ID" value="PSAMB.scaffold535size47802.g6948.t1"/>
    <property type="gene ID" value="PSAMB.scaffold535size47802.g6948"/>
</dbReference>
<accession>A0A914WTQ0</accession>